<organism evidence="1">
    <name type="scientific">marine sediment metagenome</name>
    <dbReference type="NCBI Taxonomy" id="412755"/>
    <lineage>
        <taxon>unclassified sequences</taxon>
        <taxon>metagenomes</taxon>
        <taxon>ecological metagenomes</taxon>
    </lineage>
</organism>
<dbReference type="EMBL" id="BARS01049959">
    <property type="protein sequence ID" value="GAG38616.1"/>
    <property type="molecule type" value="Genomic_DNA"/>
</dbReference>
<reference evidence="1" key="1">
    <citation type="journal article" date="2014" name="Front. Microbiol.">
        <title>High frequency of phylogenetically diverse reductive dehalogenase-homologous genes in deep subseafloor sedimentary metagenomes.</title>
        <authorList>
            <person name="Kawai M."/>
            <person name="Futagami T."/>
            <person name="Toyoda A."/>
            <person name="Takaki Y."/>
            <person name="Nishi S."/>
            <person name="Hori S."/>
            <person name="Arai W."/>
            <person name="Tsubouchi T."/>
            <person name="Morono Y."/>
            <person name="Uchiyama I."/>
            <person name="Ito T."/>
            <person name="Fujiyama A."/>
            <person name="Inagaki F."/>
            <person name="Takami H."/>
        </authorList>
    </citation>
    <scope>NUCLEOTIDE SEQUENCE</scope>
    <source>
        <strain evidence="1">Expedition CK06-06</strain>
    </source>
</reference>
<accession>X0YPI5</accession>
<dbReference type="AlphaFoldDB" id="X0YPI5"/>
<comment type="caution">
    <text evidence="1">The sequence shown here is derived from an EMBL/GenBank/DDBJ whole genome shotgun (WGS) entry which is preliminary data.</text>
</comment>
<sequence>MDNRHPFMEIGLVKIGQIEDLMRGYIDDEKKISAFEALYMWSKGISSTSIAGVLRNKYNSIEGYDLMRSDIDGLEITRPNQNVEPAKEEVGVVIRDIFHKNKQPLLDKITENLAILRNPEIELLLTMIRSSLFEKDKINTDELKLSYNALFGQGIKNRELKNILRDLEKKGIIYCERPSYGETEIIIIPDYIYSIQYEIEKKLPIVTIAE</sequence>
<proteinExistence type="predicted"/>
<evidence type="ECO:0008006" key="2">
    <source>
        <dbReference type="Google" id="ProtNLM"/>
    </source>
</evidence>
<name>X0YPI5_9ZZZZ</name>
<evidence type="ECO:0000313" key="1">
    <source>
        <dbReference type="EMBL" id="GAG38616.1"/>
    </source>
</evidence>
<feature type="non-terminal residue" evidence="1">
    <location>
        <position position="210"/>
    </location>
</feature>
<gene>
    <name evidence="1" type="ORF">S01H1_74655</name>
</gene>
<protein>
    <recommendedName>
        <fullName evidence="2">Cdc6 C-terminal domain-containing protein</fullName>
    </recommendedName>
</protein>